<accession>A0ABV8EKC1</accession>
<organism evidence="6 7">
    <name type="scientific">Belliella kenyensis</name>
    <dbReference type="NCBI Taxonomy" id="1472724"/>
    <lineage>
        <taxon>Bacteria</taxon>
        <taxon>Pseudomonadati</taxon>
        <taxon>Bacteroidota</taxon>
        <taxon>Cytophagia</taxon>
        <taxon>Cytophagales</taxon>
        <taxon>Cyclobacteriaceae</taxon>
        <taxon>Belliella</taxon>
    </lineage>
</organism>
<proteinExistence type="predicted"/>
<evidence type="ECO:0000313" key="7">
    <source>
        <dbReference type="Proteomes" id="UP001595766"/>
    </source>
</evidence>
<keyword evidence="2" id="KW-0201">Cytochrome c-type biogenesis</keyword>
<dbReference type="PROSITE" id="PS51257">
    <property type="entry name" value="PROKAR_LIPOPROTEIN"/>
    <property type="match status" value="1"/>
</dbReference>
<keyword evidence="7" id="KW-1185">Reference proteome</keyword>
<evidence type="ECO:0000256" key="4">
    <source>
        <dbReference type="ARBA" id="ARBA00023284"/>
    </source>
</evidence>
<evidence type="ECO:0000313" key="6">
    <source>
        <dbReference type="EMBL" id="MFC3976562.1"/>
    </source>
</evidence>
<dbReference type="CDD" id="cd02966">
    <property type="entry name" value="TlpA_like_family"/>
    <property type="match status" value="1"/>
</dbReference>
<sequence>MKTKSLLLIVFAVFAFGCKEENAFNPKVIIAGNLSNLDTEEIKLYLDEEIASSNLADDGSFHLSFDADKFENYMLIIGRERLNLFLSPGDSLYIKGDAAKFEESIVFSGDHEAENTYLYEKDNINTKSGLSNYMELMGLDKDAYFHKKDSAFGLTRSRYESIKTERAFDGDFVTLEDAYYEYEPLIYDGMYPMYYAYINKVSQDSVDFPHEEVKAKFGQVHLGREDLLDSRSYTNVVDRRIGDRVSEMMKSDSSLLKDPSGYEKARFTALEDMIENQVVKDKFLFDYIKSNMQYRGPEHTEVSYKKFMKENQSPKLAAKLEALKDKWEPIMPGKEVPDFSFVNIEGEEVNLSDLKGNLVYIDIWATWCGPCIAEHPHWDKMKEEYKDKSIAFLTVSIDDSKDPWEKMVKSKNMEGLQWFAENAWKSELAKHFMVNAIPRFILLDKEGKIIDPSADRPSGNIRTKVDQHL</sequence>
<name>A0ABV8EKC1_9BACT</name>
<dbReference type="Proteomes" id="UP001595766">
    <property type="component" value="Unassembled WGS sequence"/>
</dbReference>
<dbReference type="PANTHER" id="PTHR42852">
    <property type="entry name" value="THIOL:DISULFIDE INTERCHANGE PROTEIN DSBE"/>
    <property type="match status" value="1"/>
</dbReference>
<dbReference type="InterPro" id="IPR013766">
    <property type="entry name" value="Thioredoxin_domain"/>
</dbReference>
<feature type="domain" description="Thioredoxin" evidence="5">
    <location>
        <begin position="330"/>
        <end position="469"/>
    </location>
</feature>
<protein>
    <submittedName>
        <fullName evidence="6">Redoxin family protein</fullName>
    </submittedName>
</protein>
<dbReference type="EMBL" id="JBHSAV010000043">
    <property type="protein sequence ID" value="MFC3976562.1"/>
    <property type="molecule type" value="Genomic_DNA"/>
</dbReference>
<dbReference type="InterPro" id="IPR036249">
    <property type="entry name" value="Thioredoxin-like_sf"/>
</dbReference>
<evidence type="ECO:0000256" key="2">
    <source>
        <dbReference type="ARBA" id="ARBA00022748"/>
    </source>
</evidence>
<keyword evidence="3" id="KW-1015">Disulfide bond</keyword>
<dbReference type="Pfam" id="PF08534">
    <property type="entry name" value="Redoxin"/>
    <property type="match status" value="1"/>
</dbReference>
<reference evidence="7" key="1">
    <citation type="journal article" date="2019" name="Int. J. Syst. Evol. Microbiol.">
        <title>The Global Catalogue of Microorganisms (GCM) 10K type strain sequencing project: providing services to taxonomists for standard genome sequencing and annotation.</title>
        <authorList>
            <consortium name="The Broad Institute Genomics Platform"/>
            <consortium name="The Broad Institute Genome Sequencing Center for Infectious Disease"/>
            <person name="Wu L."/>
            <person name="Ma J."/>
        </authorList>
    </citation>
    <scope>NUCLEOTIDE SEQUENCE [LARGE SCALE GENOMIC DNA]</scope>
    <source>
        <strain evidence="7">CECT 8551</strain>
    </source>
</reference>
<dbReference type="PANTHER" id="PTHR42852:SF6">
    <property type="entry name" value="THIOL:DISULFIDE INTERCHANGE PROTEIN DSBE"/>
    <property type="match status" value="1"/>
</dbReference>
<gene>
    <name evidence="6" type="ORF">ACFOUP_09265</name>
</gene>
<dbReference type="Gene3D" id="3.40.30.10">
    <property type="entry name" value="Glutaredoxin"/>
    <property type="match status" value="1"/>
</dbReference>
<comment type="caution">
    <text evidence="6">The sequence shown here is derived from an EMBL/GenBank/DDBJ whole genome shotgun (WGS) entry which is preliminary data.</text>
</comment>
<evidence type="ECO:0000259" key="5">
    <source>
        <dbReference type="PROSITE" id="PS51352"/>
    </source>
</evidence>
<dbReference type="RefSeq" id="WP_241296632.1">
    <property type="nucleotide sequence ID" value="NZ_JAKZGR010000015.1"/>
</dbReference>
<dbReference type="InterPro" id="IPR050553">
    <property type="entry name" value="Thioredoxin_ResA/DsbE_sf"/>
</dbReference>
<dbReference type="SUPFAM" id="SSF52833">
    <property type="entry name" value="Thioredoxin-like"/>
    <property type="match status" value="1"/>
</dbReference>
<dbReference type="PROSITE" id="PS51352">
    <property type="entry name" value="THIOREDOXIN_2"/>
    <property type="match status" value="1"/>
</dbReference>
<keyword evidence="4" id="KW-0676">Redox-active center</keyword>
<comment type="subcellular location">
    <subcellularLocation>
        <location evidence="1">Cell envelope</location>
    </subcellularLocation>
</comment>
<dbReference type="InterPro" id="IPR013740">
    <property type="entry name" value="Redoxin"/>
</dbReference>
<evidence type="ECO:0000256" key="1">
    <source>
        <dbReference type="ARBA" id="ARBA00004196"/>
    </source>
</evidence>
<evidence type="ECO:0000256" key="3">
    <source>
        <dbReference type="ARBA" id="ARBA00023157"/>
    </source>
</evidence>